<gene>
    <name evidence="3" type="ORF">HIV01_013520</name>
</gene>
<dbReference type="Proteomes" id="UP000663400">
    <property type="component" value="Chromosome"/>
</dbReference>
<reference evidence="3 4" key="1">
    <citation type="submission" date="2021-02" db="EMBL/GenBank/DDBJ databases">
        <title>Lysobacter arenosi sp. nov., isolated from soil of gangwondo yeongwol, south Korea.</title>
        <authorList>
            <person name="Kim K.R."/>
            <person name="Kim K.H."/>
            <person name="Jeon C.O."/>
        </authorList>
    </citation>
    <scope>NUCLEOTIDE SEQUENCE [LARGE SCALE GENOMIC DNA]</scope>
    <source>
        <strain evidence="3 4">R7</strain>
    </source>
</reference>
<evidence type="ECO:0000256" key="2">
    <source>
        <dbReference type="ARBA" id="ARBA00022840"/>
    </source>
</evidence>
<keyword evidence="4" id="KW-1185">Reference proteome</keyword>
<sequence>MRIGIDFGTSYSAAGAVVDGQLQLIRFGDERQFRTTVFFPLRMPDVTQFELTPELEDQVRALVAGAKRDQSQEQARVQRLREEAMRRPAHLRDEALALVPTARKQTDHEMHRAAVVAVRRQWAANEIRKAMEAGADVQNALYGDEAVKAYMASGTGHLVVSPKSMLGYKLEGNAREALLRIATQLLRHIRTTASAQLGTDVRAAVMGRPVRFRSSMKEAGGVQALEILTDAAYAAGFDSVEFLEEPAAAAYGYHRAVATPRRTLILDIGGGTTDIALAHVGGTAAAPVIDGSWGDPVGGTDVDIELSMRGVMALFGKGVTPTAVHRYYEASTVHDLERQNRFQHASFKHVQAPYGERLEQLKHPGHTVRLNRAVEQAKIRLSDEDRVAFDLDYIEDGLQVHLDKERLRDAASPFLRHLGDLMRRAKTELPYEPEVVYLTGGMSRSPYVPLAAKEVFPGAEIVSGDASLGVVTGLAHAAAAS</sequence>
<protein>
    <submittedName>
        <fullName evidence="3">Hsp70 family protein</fullName>
    </submittedName>
</protein>
<evidence type="ECO:0000313" key="3">
    <source>
        <dbReference type="EMBL" id="QSX74209.1"/>
    </source>
</evidence>
<dbReference type="Gene3D" id="3.30.420.40">
    <property type="match status" value="3"/>
</dbReference>
<dbReference type="Pfam" id="PF00012">
    <property type="entry name" value="HSP70"/>
    <property type="match status" value="1"/>
</dbReference>
<dbReference type="SUPFAM" id="SSF53067">
    <property type="entry name" value="Actin-like ATPase domain"/>
    <property type="match status" value="2"/>
</dbReference>
<dbReference type="PANTHER" id="PTHR19375">
    <property type="entry name" value="HEAT SHOCK PROTEIN 70KDA"/>
    <property type="match status" value="1"/>
</dbReference>
<proteinExistence type="predicted"/>
<name>A0ABX7RA15_9GAMM</name>
<accession>A0ABX7RA15</accession>
<organism evidence="3 4">
    <name type="scientific">Lysobacter arenosi</name>
    <dbReference type="NCBI Taxonomy" id="2795387"/>
    <lineage>
        <taxon>Bacteria</taxon>
        <taxon>Pseudomonadati</taxon>
        <taxon>Pseudomonadota</taxon>
        <taxon>Gammaproteobacteria</taxon>
        <taxon>Lysobacterales</taxon>
        <taxon>Lysobacteraceae</taxon>
        <taxon>Lysobacter</taxon>
    </lineage>
</organism>
<dbReference type="RefSeq" id="WP_200607901.1">
    <property type="nucleotide sequence ID" value="NZ_CP071517.1"/>
</dbReference>
<keyword evidence="1" id="KW-0547">Nucleotide-binding</keyword>
<dbReference type="EMBL" id="CP071517">
    <property type="protein sequence ID" value="QSX74209.1"/>
    <property type="molecule type" value="Genomic_DNA"/>
</dbReference>
<dbReference type="InterPro" id="IPR013126">
    <property type="entry name" value="Hsp_70_fam"/>
</dbReference>
<evidence type="ECO:0000313" key="4">
    <source>
        <dbReference type="Proteomes" id="UP000663400"/>
    </source>
</evidence>
<dbReference type="Gene3D" id="3.90.640.10">
    <property type="entry name" value="Actin, Chain A, domain 4"/>
    <property type="match status" value="1"/>
</dbReference>
<dbReference type="InterPro" id="IPR043129">
    <property type="entry name" value="ATPase_NBD"/>
</dbReference>
<keyword evidence="2" id="KW-0067">ATP-binding</keyword>
<evidence type="ECO:0000256" key="1">
    <source>
        <dbReference type="ARBA" id="ARBA00022741"/>
    </source>
</evidence>